<evidence type="ECO:0000313" key="3">
    <source>
        <dbReference type="Proteomes" id="UP001146019"/>
    </source>
</evidence>
<gene>
    <name evidence="2" type="ORF">OSH00_01940</name>
</gene>
<keyword evidence="3" id="KW-1185">Reference proteome</keyword>
<evidence type="ECO:0000259" key="1">
    <source>
        <dbReference type="Pfam" id="PF23843"/>
    </source>
</evidence>
<feature type="domain" description="DUF7210" evidence="1">
    <location>
        <begin position="9"/>
        <end position="46"/>
    </location>
</feature>
<dbReference type="AlphaFoldDB" id="A0A9X3IGQ2"/>
<organism evidence="2 3">
    <name type="scientific">Acinetobacter nematophilus</name>
    <dbReference type="NCBI Taxonomy" id="2994642"/>
    <lineage>
        <taxon>Bacteria</taxon>
        <taxon>Pseudomonadati</taxon>
        <taxon>Pseudomonadota</taxon>
        <taxon>Gammaproteobacteria</taxon>
        <taxon>Moraxellales</taxon>
        <taxon>Moraxellaceae</taxon>
        <taxon>Acinetobacter</taxon>
    </lineage>
</organism>
<evidence type="ECO:0000313" key="2">
    <source>
        <dbReference type="EMBL" id="MCX5466494.1"/>
    </source>
</evidence>
<sequence length="65" mass="7191">MSKDAVKTVKVKLLKSHQHGQMQYSEGMEIDVPEHDAAWLKNLKIAEDATKNSASPSKPLEDKSA</sequence>
<dbReference type="RefSeq" id="WP_266129012.1">
    <property type="nucleotide sequence ID" value="NZ_JAPKMY010000001.1"/>
</dbReference>
<reference evidence="2" key="1">
    <citation type="submission" date="2022-11" db="EMBL/GenBank/DDBJ databases">
        <title>Biodiversity and phylogenetic relationships of bacteria.</title>
        <authorList>
            <person name="Machado R.A.R."/>
            <person name="Bhat A."/>
            <person name="Loulou A."/>
            <person name="Kallel S."/>
        </authorList>
    </citation>
    <scope>NUCLEOTIDE SEQUENCE</scope>
    <source>
        <strain evidence="2">A-IN1</strain>
    </source>
</reference>
<dbReference type="InterPro" id="IPR055634">
    <property type="entry name" value="DUF7210"/>
</dbReference>
<protein>
    <recommendedName>
        <fullName evidence="1">DUF7210 domain-containing protein</fullName>
    </recommendedName>
</protein>
<accession>A0A9X3IGQ2</accession>
<dbReference type="EMBL" id="JAPKMY010000001">
    <property type="protein sequence ID" value="MCX5466494.1"/>
    <property type="molecule type" value="Genomic_DNA"/>
</dbReference>
<dbReference type="Pfam" id="PF23843">
    <property type="entry name" value="DUF7210"/>
    <property type="match status" value="1"/>
</dbReference>
<proteinExistence type="predicted"/>
<comment type="caution">
    <text evidence="2">The sequence shown here is derived from an EMBL/GenBank/DDBJ whole genome shotgun (WGS) entry which is preliminary data.</text>
</comment>
<dbReference type="Proteomes" id="UP001146019">
    <property type="component" value="Unassembled WGS sequence"/>
</dbReference>
<name>A0A9X3IGQ2_9GAMM</name>